<evidence type="ECO:0000256" key="2">
    <source>
        <dbReference type="ARBA" id="ARBA00022777"/>
    </source>
</evidence>
<name>A0A6B2LE81_9EUKA</name>
<evidence type="ECO:0000256" key="1">
    <source>
        <dbReference type="ARBA" id="ARBA00022679"/>
    </source>
</evidence>
<keyword evidence="1" id="KW-0808">Transferase</keyword>
<dbReference type="SUPFAM" id="SSF56112">
    <property type="entry name" value="Protein kinase-like (PK-like)"/>
    <property type="match status" value="1"/>
</dbReference>
<keyword evidence="2" id="KW-0418">Kinase</keyword>
<dbReference type="InterPro" id="IPR015433">
    <property type="entry name" value="PI3/4_kinase"/>
</dbReference>
<dbReference type="InterPro" id="IPR000403">
    <property type="entry name" value="PI3/4_kinase_cat_dom"/>
</dbReference>
<dbReference type="GO" id="GO:0043491">
    <property type="term" value="P:phosphatidylinositol 3-kinase/protein kinase B signal transduction"/>
    <property type="evidence" value="ECO:0007669"/>
    <property type="project" value="TreeGrafter"/>
</dbReference>
<feature type="domain" description="PI3K/PI4K catalytic" evidence="3">
    <location>
        <begin position="1"/>
        <end position="252"/>
    </location>
</feature>
<dbReference type="GO" id="GO:0016303">
    <property type="term" value="F:1-phosphatidylinositol-3-kinase activity"/>
    <property type="evidence" value="ECO:0007669"/>
    <property type="project" value="TreeGrafter"/>
</dbReference>
<dbReference type="InterPro" id="IPR011009">
    <property type="entry name" value="Kinase-like_dom_sf"/>
</dbReference>
<protein>
    <recommendedName>
        <fullName evidence="3">PI3K/PI4K catalytic domain-containing protein</fullName>
    </recommendedName>
</protein>
<dbReference type="Gene3D" id="3.30.1010.10">
    <property type="entry name" value="Phosphatidylinositol 3-kinase Catalytic Subunit, Chain A, domain 4"/>
    <property type="match status" value="1"/>
</dbReference>
<dbReference type="SMART" id="SM00146">
    <property type="entry name" value="PI3Kc"/>
    <property type="match status" value="1"/>
</dbReference>
<reference evidence="4" key="1">
    <citation type="journal article" date="2020" name="J. Eukaryot. Microbiol.">
        <title>De novo Sequencing, Assembly and Annotation of the Transcriptome for the Free-Living Testate Amoeba Arcella intermedia.</title>
        <authorList>
            <person name="Ribeiro G.M."/>
            <person name="Porfirio-Sousa A.L."/>
            <person name="Maurer-Alcala X.X."/>
            <person name="Katz L.A."/>
            <person name="Lahr D.J.G."/>
        </authorList>
    </citation>
    <scope>NUCLEOTIDE SEQUENCE</scope>
</reference>
<dbReference type="GO" id="GO:0005737">
    <property type="term" value="C:cytoplasm"/>
    <property type="evidence" value="ECO:0007669"/>
    <property type="project" value="TreeGrafter"/>
</dbReference>
<proteinExistence type="predicted"/>
<dbReference type="PROSITE" id="PS00916">
    <property type="entry name" value="PI3_4_KINASE_2"/>
    <property type="match status" value="1"/>
</dbReference>
<dbReference type="PANTHER" id="PTHR10048">
    <property type="entry name" value="PHOSPHATIDYLINOSITOL KINASE"/>
    <property type="match status" value="1"/>
</dbReference>
<dbReference type="Gene3D" id="1.10.1070.11">
    <property type="entry name" value="Phosphatidylinositol 3-/4-kinase, catalytic domain"/>
    <property type="match status" value="1"/>
</dbReference>
<dbReference type="GO" id="GO:0035005">
    <property type="term" value="F:1-phosphatidylinositol-4-phosphate 3-kinase activity"/>
    <property type="evidence" value="ECO:0007669"/>
    <property type="project" value="TreeGrafter"/>
</dbReference>
<evidence type="ECO:0000259" key="3">
    <source>
        <dbReference type="PROSITE" id="PS50290"/>
    </source>
</evidence>
<dbReference type="GO" id="GO:0048015">
    <property type="term" value="P:phosphatidylinositol-mediated signaling"/>
    <property type="evidence" value="ECO:0007669"/>
    <property type="project" value="TreeGrafter"/>
</dbReference>
<dbReference type="PANTHER" id="PTHR10048:SF14">
    <property type="entry name" value="LD28067P"/>
    <property type="match status" value="1"/>
</dbReference>
<dbReference type="Pfam" id="PF00454">
    <property type="entry name" value="PI3_PI4_kinase"/>
    <property type="match status" value="1"/>
</dbReference>
<organism evidence="4">
    <name type="scientific">Arcella intermedia</name>
    <dbReference type="NCBI Taxonomy" id="1963864"/>
    <lineage>
        <taxon>Eukaryota</taxon>
        <taxon>Amoebozoa</taxon>
        <taxon>Tubulinea</taxon>
        <taxon>Elardia</taxon>
        <taxon>Arcellinida</taxon>
        <taxon>Sphaerothecina</taxon>
        <taxon>Arcellidae</taxon>
        <taxon>Arcella</taxon>
    </lineage>
</organism>
<dbReference type="PROSITE" id="PS50290">
    <property type="entry name" value="PI3_4_KINASE_3"/>
    <property type="match status" value="1"/>
</dbReference>
<dbReference type="AlphaFoldDB" id="A0A6B2LE81"/>
<dbReference type="InterPro" id="IPR036940">
    <property type="entry name" value="PI3/4_kinase_cat_sf"/>
</dbReference>
<dbReference type="InterPro" id="IPR018936">
    <property type="entry name" value="PI3/4_kinase_CS"/>
</dbReference>
<accession>A0A6B2LE81</accession>
<evidence type="ECO:0000313" key="4">
    <source>
        <dbReference type="EMBL" id="NDV35147.1"/>
    </source>
</evidence>
<dbReference type="GO" id="GO:0016477">
    <property type="term" value="P:cell migration"/>
    <property type="evidence" value="ECO:0007669"/>
    <property type="project" value="TreeGrafter"/>
</dbReference>
<sequence length="267" mass="31072">MLKVFDSKARPILLEMRGTSSTKNVICKIGDDLRNDWYIQTVFHLFNLIWEKEGKKLDVVPFLYRYRCTPIATGRVHKLGCIECVPNVCSALEFDWNSVNTLAPEQKKKFFGSLAGSFVASYVLGIRDRHQDNMLIKDNHIFFHIDFGHLFNQGPLVDAPRIAIPQRLKSAISQEEWDKYVVDLSVETFILLRKYTTLIKRICSTLFRTTNEKVDFIEEFLLGNSSLMIGMDEEQARCKFRKTIIKSANKFNWKRKLKNWAHNVGKE</sequence>
<dbReference type="GO" id="GO:0005886">
    <property type="term" value="C:plasma membrane"/>
    <property type="evidence" value="ECO:0007669"/>
    <property type="project" value="TreeGrafter"/>
</dbReference>
<dbReference type="EMBL" id="GIBP01006178">
    <property type="protein sequence ID" value="NDV35147.1"/>
    <property type="molecule type" value="Transcribed_RNA"/>
</dbReference>
<dbReference type="GO" id="GO:0005942">
    <property type="term" value="C:phosphatidylinositol 3-kinase complex"/>
    <property type="evidence" value="ECO:0007669"/>
    <property type="project" value="TreeGrafter"/>
</dbReference>